<dbReference type="InterPro" id="IPR036890">
    <property type="entry name" value="HATPase_C_sf"/>
</dbReference>
<keyword evidence="8" id="KW-0902">Two-component regulatory system</keyword>
<keyword evidence="11" id="KW-1185">Reference proteome</keyword>
<dbReference type="Pfam" id="PF02518">
    <property type="entry name" value="HATPase_c"/>
    <property type="match status" value="1"/>
</dbReference>
<dbReference type="EMBL" id="WHNX01000008">
    <property type="protein sequence ID" value="MPW25522.1"/>
    <property type="molecule type" value="Genomic_DNA"/>
</dbReference>
<dbReference type="Proteomes" id="UP000440004">
    <property type="component" value="Unassembled WGS sequence"/>
</dbReference>
<comment type="caution">
    <text evidence="10">The sequence shown here is derived from an EMBL/GenBank/DDBJ whole genome shotgun (WGS) entry which is preliminary data.</text>
</comment>
<keyword evidence="3" id="KW-0597">Phosphoprotein</keyword>
<dbReference type="SUPFAM" id="SSF55874">
    <property type="entry name" value="ATPase domain of HSP90 chaperone/DNA topoisomerase II/histidine kinase"/>
    <property type="match status" value="1"/>
</dbReference>
<comment type="catalytic activity">
    <reaction evidence="1">
        <text>ATP + protein L-histidine = ADP + protein N-phospho-L-histidine.</text>
        <dbReference type="EC" id="2.7.13.3"/>
    </reaction>
</comment>
<feature type="domain" description="Histidine kinase" evidence="9">
    <location>
        <begin position="296"/>
        <end position="483"/>
    </location>
</feature>
<dbReference type="InterPro" id="IPR022066">
    <property type="entry name" value="PdtaS_GAF"/>
</dbReference>
<evidence type="ECO:0000256" key="3">
    <source>
        <dbReference type="ARBA" id="ARBA00022553"/>
    </source>
</evidence>
<evidence type="ECO:0000256" key="2">
    <source>
        <dbReference type="ARBA" id="ARBA00012438"/>
    </source>
</evidence>
<sequence length="483" mass="54720">MTSNCNREFIIQKCKEYTLLSNEEIESIIDVSKNIGYFNLATDCEAFIDIKVHNEDKAVVVAESFKQNSIYNASFLGDFIYRENEPAVFRSFDVGKETHDVIGVSYEKDEKKIFTKQRVLPIFHEDVMVAVLILEKPFNTSPVKPIASSKVLPNDIDITKTVLSIIGFGCDDEDIQIREGVLIFDETGSLIYFNRVAEAIYKELGYHSILSLHYNSLNFSSLQFEDLVKLKTSESNCKGINNVSRDEKVSIGNKYYKIRLVITKYQPIQVVVFIDDISEIRKYKDEVNNYLVTYHEIHHRIKNNLQTVASLLRLQGRSCNDAKAKSIILESINRILSIAVTHDLLSKKNGDQASILEVLNLLKRNIILSNEIPIDIVISGDDFILNSDKLSVIMLIVNELLQNSIKHAFLGRNHGRIEINTTSNIDIKFIEVKDNGIGYDIEQPKTDSLGLMIVKAYVEEKLAGKLIVTTGKEGTTTSFAFKI</sequence>
<dbReference type="EC" id="2.7.13.3" evidence="2"/>
<dbReference type="Gene3D" id="3.30.565.10">
    <property type="entry name" value="Histidine kinase-like ATPase, C-terminal domain"/>
    <property type="match status" value="1"/>
</dbReference>
<dbReference type="PANTHER" id="PTHR41523:SF8">
    <property type="entry name" value="ETHYLENE RESPONSE SENSOR PROTEIN"/>
    <property type="match status" value="1"/>
</dbReference>
<dbReference type="Gene3D" id="3.30.450.280">
    <property type="entry name" value="GAF domain"/>
    <property type="match status" value="1"/>
</dbReference>
<evidence type="ECO:0000313" key="11">
    <source>
        <dbReference type="Proteomes" id="UP000440004"/>
    </source>
</evidence>
<dbReference type="Pfam" id="PF07568">
    <property type="entry name" value="HisKA_2"/>
    <property type="match status" value="1"/>
</dbReference>
<dbReference type="InterPro" id="IPR038424">
    <property type="entry name" value="H_kinase_PdtaS_GAF_sf"/>
</dbReference>
<evidence type="ECO:0000313" key="10">
    <source>
        <dbReference type="EMBL" id="MPW25522.1"/>
    </source>
</evidence>
<dbReference type="Pfam" id="PF12282">
    <property type="entry name" value="GAF_PdtaS"/>
    <property type="match status" value="1"/>
</dbReference>
<keyword evidence="4" id="KW-0808">Transferase</keyword>
<proteinExistence type="predicted"/>
<evidence type="ECO:0000256" key="8">
    <source>
        <dbReference type="ARBA" id="ARBA00023012"/>
    </source>
</evidence>
<dbReference type="GO" id="GO:0000160">
    <property type="term" value="P:phosphorelay signal transduction system"/>
    <property type="evidence" value="ECO:0007669"/>
    <property type="project" value="UniProtKB-KW"/>
</dbReference>
<evidence type="ECO:0000256" key="4">
    <source>
        <dbReference type="ARBA" id="ARBA00022679"/>
    </source>
</evidence>
<evidence type="ECO:0000256" key="5">
    <source>
        <dbReference type="ARBA" id="ARBA00022741"/>
    </source>
</evidence>
<protein>
    <recommendedName>
        <fullName evidence="2">histidine kinase</fullName>
        <ecNumber evidence="2">2.7.13.3</ecNumber>
    </recommendedName>
</protein>
<accession>A0A6A7K830</accession>
<evidence type="ECO:0000256" key="6">
    <source>
        <dbReference type="ARBA" id="ARBA00022777"/>
    </source>
</evidence>
<name>A0A6A7K830_9FIRM</name>
<reference evidence="10 11" key="1">
    <citation type="submission" date="2019-10" db="EMBL/GenBank/DDBJ databases">
        <title>Alkalibaculum tamaniensis sp.nov., a new alkaliphilic acetogen, isolated on methoxylated aromatics from a mud volcano.</title>
        <authorList>
            <person name="Khomyakova M.A."/>
            <person name="Merkel A.Y."/>
            <person name="Bonch-Osmolovskaya E.A."/>
            <person name="Slobodkin A.I."/>
        </authorList>
    </citation>
    <scope>NUCLEOTIDE SEQUENCE [LARGE SCALE GENOMIC DNA]</scope>
    <source>
        <strain evidence="10 11">M08DMB</strain>
    </source>
</reference>
<keyword evidence="7" id="KW-0067">ATP-binding</keyword>
<dbReference type="InterPro" id="IPR003594">
    <property type="entry name" value="HATPase_dom"/>
</dbReference>
<dbReference type="InterPro" id="IPR011495">
    <property type="entry name" value="Sig_transdc_His_kin_sub2_dim/P"/>
</dbReference>
<dbReference type="RefSeq" id="WP_152803066.1">
    <property type="nucleotide sequence ID" value="NZ_WHNX01000008.1"/>
</dbReference>
<evidence type="ECO:0000256" key="7">
    <source>
        <dbReference type="ARBA" id="ARBA00022840"/>
    </source>
</evidence>
<dbReference type="GO" id="GO:0005524">
    <property type="term" value="F:ATP binding"/>
    <property type="evidence" value="ECO:0007669"/>
    <property type="project" value="UniProtKB-KW"/>
</dbReference>
<organism evidence="10 11">
    <name type="scientific">Alkalibaculum sporogenes</name>
    <dbReference type="NCBI Taxonomy" id="2655001"/>
    <lineage>
        <taxon>Bacteria</taxon>
        <taxon>Bacillati</taxon>
        <taxon>Bacillota</taxon>
        <taxon>Clostridia</taxon>
        <taxon>Eubacteriales</taxon>
        <taxon>Eubacteriaceae</taxon>
        <taxon>Alkalibaculum</taxon>
    </lineage>
</organism>
<dbReference type="InterPro" id="IPR005467">
    <property type="entry name" value="His_kinase_dom"/>
</dbReference>
<evidence type="ECO:0000256" key="1">
    <source>
        <dbReference type="ARBA" id="ARBA00000085"/>
    </source>
</evidence>
<dbReference type="PROSITE" id="PS50109">
    <property type="entry name" value="HIS_KIN"/>
    <property type="match status" value="1"/>
</dbReference>
<gene>
    <name evidence="10" type="ORF">GC105_06945</name>
</gene>
<keyword evidence="5" id="KW-0547">Nucleotide-binding</keyword>
<dbReference type="PANTHER" id="PTHR41523">
    <property type="entry name" value="TWO-COMPONENT SYSTEM SENSOR PROTEIN"/>
    <property type="match status" value="1"/>
</dbReference>
<dbReference type="GO" id="GO:0004673">
    <property type="term" value="F:protein histidine kinase activity"/>
    <property type="evidence" value="ECO:0007669"/>
    <property type="project" value="UniProtKB-EC"/>
</dbReference>
<dbReference type="AlphaFoldDB" id="A0A6A7K830"/>
<evidence type="ECO:0000259" key="9">
    <source>
        <dbReference type="PROSITE" id="PS50109"/>
    </source>
</evidence>
<keyword evidence="6" id="KW-0418">Kinase</keyword>